<keyword evidence="1" id="KW-0472">Membrane</keyword>
<name>A0ABU7TLC1_9HYPH</name>
<gene>
    <name evidence="2" type="ORF">MOTC310_07165</name>
</gene>
<dbReference type="PIRSF" id="PIRSF016660">
    <property type="entry name" value="YedI"/>
    <property type="match status" value="1"/>
</dbReference>
<sequence length="330" mass="33547">MSVGLIALLDDVAFMVRAAAASLDDVAGQAARAGTKAAGVVIDDAAVTPRYVVGFAAERELPIVGRIALGSLRNKLLFLLPGALALSAFAPWAITPLLMLGGAYLCFEGAEKVYEAAVPHHGHGDVAEQDGGPGGDQLREDRRVASAIKTDFILSAEIMAITLAALPEGSFWMRAAVLAIVAVGITAGVYGVVALIVKADDAGLALARSTAGPPLGNLIRGLGRGVVKGMPVLLNILAVIGTAAMIWVGGGILMHGLETYGLAAPAHAAHAVAEAAAARVPFAAGLVAWLVTATVSGLIGLVVGGALIPLTTFVLAPIWRTVSGLRQRRA</sequence>
<feature type="transmembrane region" description="Helical" evidence="1">
    <location>
        <begin position="232"/>
        <end position="254"/>
    </location>
</feature>
<dbReference type="PANTHER" id="PTHR30503">
    <property type="entry name" value="INNER MEMBRANE PROTEIN YEDI"/>
    <property type="match status" value="1"/>
</dbReference>
<keyword evidence="3" id="KW-1185">Reference proteome</keyword>
<feature type="transmembrane region" description="Helical" evidence="1">
    <location>
        <begin position="171"/>
        <end position="197"/>
    </location>
</feature>
<dbReference type="InterPro" id="IPR008526">
    <property type="entry name" value="YedI"/>
</dbReference>
<keyword evidence="1" id="KW-1133">Transmembrane helix</keyword>
<dbReference type="RefSeq" id="WP_331301294.1">
    <property type="nucleotide sequence ID" value="NZ_MLCA01000001.1"/>
</dbReference>
<accession>A0ABU7TLC1</accession>
<dbReference type="Pfam" id="PF05661">
    <property type="entry name" value="DUF808"/>
    <property type="match status" value="1"/>
</dbReference>
<feature type="transmembrane region" description="Helical" evidence="1">
    <location>
        <begin position="286"/>
        <end position="319"/>
    </location>
</feature>
<evidence type="ECO:0000256" key="1">
    <source>
        <dbReference type="SAM" id="Phobius"/>
    </source>
</evidence>
<comment type="caution">
    <text evidence="2">The sequence shown here is derived from an EMBL/GenBank/DDBJ whole genome shotgun (WGS) entry which is preliminary data.</text>
</comment>
<keyword evidence="1" id="KW-0812">Transmembrane</keyword>
<proteinExistence type="predicted"/>
<feature type="transmembrane region" description="Helical" evidence="1">
    <location>
        <begin position="76"/>
        <end position="94"/>
    </location>
</feature>
<reference evidence="2 3" key="1">
    <citation type="journal article" date="2012" name="Genet. Mol. Biol.">
        <title>Analysis of 16S rRNA and mxaF genes revealing insights into Methylobacterium niche-specific plant association.</title>
        <authorList>
            <person name="Dourado M.N."/>
            <person name="Andreote F.D."/>
            <person name="Dini-Andreote F."/>
            <person name="Conti R."/>
            <person name="Araujo J.M."/>
            <person name="Araujo W.L."/>
        </authorList>
    </citation>
    <scope>NUCLEOTIDE SEQUENCE [LARGE SCALE GENOMIC DNA]</scope>
    <source>
        <strain evidence="2 3">TC3-10</strain>
    </source>
</reference>
<organism evidence="2 3">
    <name type="scientific">Methylobacterium oryzae</name>
    <dbReference type="NCBI Taxonomy" id="334852"/>
    <lineage>
        <taxon>Bacteria</taxon>
        <taxon>Pseudomonadati</taxon>
        <taxon>Pseudomonadota</taxon>
        <taxon>Alphaproteobacteria</taxon>
        <taxon>Hyphomicrobiales</taxon>
        <taxon>Methylobacteriaceae</taxon>
        <taxon>Methylobacterium</taxon>
    </lineage>
</organism>
<dbReference type="Proteomes" id="UP001355206">
    <property type="component" value="Unassembled WGS sequence"/>
</dbReference>
<evidence type="ECO:0000313" key="2">
    <source>
        <dbReference type="EMBL" id="MEE7490271.1"/>
    </source>
</evidence>
<protein>
    <submittedName>
        <fullName evidence="2">ABC transporter</fullName>
    </submittedName>
</protein>
<dbReference type="EMBL" id="MLCA01000001">
    <property type="protein sequence ID" value="MEE7490271.1"/>
    <property type="molecule type" value="Genomic_DNA"/>
</dbReference>
<evidence type="ECO:0000313" key="3">
    <source>
        <dbReference type="Proteomes" id="UP001355206"/>
    </source>
</evidence>
<dbReference type="PANTHER" id="PTHR30503:SF3">
    <property type="entry name" value="INNER MEMBRANE PROTEIN YEDI"/>
    <property type="match status" value="1"/>
</dbReference>